<sequence>MNFENPRYLFFLIFIPSYIILKYTKYYKNHGKRPGFPFPWMPLLKLQKDTLAVFSTTMNDIFLLGLVATLSIALARPRGGSAISSETNLGVDIILTTDVSSSMTYVDEPPADAKRILYFGQERFIDRNGDIRNNARIEVAKRVLKNYINKQEYNRLGLVLFSSYALTKAPLSSDKELLKKITEEIDFFDEGATAIGTGLLTALNRLRYSTAKSKVIILLTDGANNAGIVDPITAANAARELGVKIYTIGIGNPHGYLRPLDYERTSYELVNSVEFDPETLQEIADITGGKYFEAQNEDSLQQVYDAIDKLEKSEISVKRRVLYEEKFKTWLNISGILLALWIILNSLIIRIP</sequence>
<dbReference type="InterPro" id="IPR050768">
    <property type="entry name" value="UPF0353/GerABKA_families"/>
</dbReference>
<evidence type="ECO:0000313" key="8">
    <source>
        <dbReference type="Proteomes" id="UP000240042"/>
    </source>
</evidence>
<evidence type="ECO:0000256" key="3">
    <source>
        <dbReference type="ARBA" id="ARBA00022989"/>
    </source>
</evidence>
<dbReference type="RefSeq" id="WP_092318980.1">
    <property type="nucleotide sequence ID" value="NZ_FOKY01000005.1"/>
</dbReference>
<dbReference type="SUPFAM" id="SSF53300">
    <property type="entry name" value="vWA-like"/>
    <property type="match status" value="1"/>
</dbReference>
<dbReference type="PANTHER" id="PTHR22550:SF5">
    <property type="entry name" value="LEUCINE ZIPPER PROTEIN 4"/>
    <property type="match status" value="1"/>
</dbReference>
<feature type="domain" description="VWFA" evidence="6">
    <location>
        <begin position="92"/>
        <end position="307"/>
    </location>
</feature>
<dbReference type="InterPro" id="IPR036465">
    <property type="entry name" value="vWFA_dom_sf"/>
</dbReference>
<proteinExistence type="predicted"/>
<organism evidence="7 8">
    <name type="scientific">Brevinema andersonii</name>
    <dbReference type="NCBI Taxonomy" id="34097"/>
    <lineage>
        <taxon>Bacteria</taxon>
        <taxon>Pseudomonadati</taxon>
        <taxon>Spirochaetota</taxon>
        <taxon>Spirochaetia</taxon>
        <taxon>Brevinematales</taxon>
        <taxon>Brevinemataceae</taxon>
        <taxon>Brevinema</taxon>
    </lineage>
</organism>
<dbReference type="AlphaFoldDB" id="A0A1I1E0A9"/>
<dbReference type="PANTHER" id="PTHR22550">
    <property type="entry name" value="SPORE GERMINATION PROTEIN"/>
    <property type="match status" value="1"/>
</dbReference>
<evidence type="ECO:0000256" key="4">
    <source>
        <dbReference type="ARBA" id="ARBA00023136"/>
    </source>
</evidence>
<keyword evidence="8" id="KW-1185">Reference proteome</keyword>
<accession>A0A1I1E0A9</accession>
<evidence type="ECO:0000256" key="1">
    <source>
        <dbReference type="ARBA" id="ARBA00022475"/>
    </source>
</evidence>
<dbReference type="SMART" id="SM00327">
    <property type="entry name" value="VWA"/>
    <property type="match status" value="1"/>
</dbReference>
<keyword evidence="4 5" id="KW-0472">Membrane</keyword>
<feature type="transmembrane region" description="Helical" evidence="5">
    <location>
        <begin position="329"/>
        <end position="349"/>
    </location>
</feature>
<gene>
    <name evidence="7" type="ORF">SAMN02745150_00856</name>
</gene>
<keyword evidence="2 5" id="KW-0812">Transmembrane</keyword>
<dbReference type="Pfam" id="PF00092">
    <property type="entry name" value="VWA"/>
    <property type="match status" value="1"/>
</dbReference>
<dbReference type="Gene3D" id="3.40.50.410">
    <property type="entry name" value="von Willebrand factor, type A domain"/>
    <property type="match status" value="1"/>
</dbReference>
<dbReference type="InterPro" id="IPR002035">
    <property type="entry name" value="VWF_A"/>
</dbReference>
<reference evidence="8" key="1">
    <citation type="submission" date="2016-10" db="EMBL/GenBank/DDBJ databases">
        <authorList>
            <person name="Varghese N."/>
            <person name="Submissions S."/>
        </authorList>
    </citation>
    <scope>NUCLEOTIDE SEQUENCE [LARGE SCALE GENOMIC DNA]</scope>
    <source>
        <strain evidence="8">ATCC 43811</strain>
    </source>
</reference>
<name>A0A1I1E0A9_BREAD</name>
<dbReference type="STRING" id="34097.SAMN02745150_00856"/>
<dbReference type="PROSITE" id="PS50234">
    <property type="entry name" value="VWFA"/>
    <property type="match status" value="1"/>
</dbReference>
<evidence type="ECO:0000259" key="6">
    <source>
        <dbReference type="PROSITE" id="PS50234"/>
    </source>
</evidence>
<evidence type="ECO:0000256" key="2">
    <source>
        <dbReference type="ARBA" id="ARBA00022692"/>
    </source>
</evidence>
<feature type="transmembrane region" description="Helical" evidence="5">
    <location>
        <begin position="51"/>
        <end position="75"/>
    </location>
</feature>
<feature type="transmembrane region" description="Helical" evidence="5">
    <location>
        <begin position="7"/>
        <end position="24"/>
    </location>
</feature>
<keyword evidence="3 5" id="KW-1133">Transmembrane helix</keyword>
<evidence type="ECO:0000256" key="5">
    <source>
        <dbReference type="SAM" id="Phobius"/>
    </source>
</evidence>
<evidence type="ECO:0000313" key="7">
    <source>
        <dbReference type="EMBL" id="SFB80072.1"/>
    </source>
</evidence>
<dbReference type="EMBL" id="FOKY01000005">
    <property type="protein sequence ID" value="SFB80072.1"/>
    <property type="molecule type" value="Genomic_DNA"/>
</dbReference>
<keyword evidence="1" id="KW-1003">Cell membrane</keyword>
<dbReference type="Proteomes" id="UP000240042">
    <property type="component" value="Unassembled WGS sequence"/>
</dbReference>
<dbReference type="OrthoDB" id="6206554at2"/>
<protein>
    <submittedName>
        <fullName evidence="7">Ca-activated chloride channel family protein</fullName>
    </submittedName>
</protein>